<proteinExistence type="predicted"/>
<dbReference type="Pfam" id="PF14520">
    <property type="entry name" value="HHH_5"/>
    <property type="match status" value="1"/>
</dbReference>
<protein>
    <submittedName>
        <fullName evidence="2">DNA polymerase IV</fullName>
    </submittedName>
</protein>
<accession>T1AX15</accession>
<name>T1AX15_9ZZZZ</name>
<reference evidence="2" key="1">
    <citation type="submission" date="2013-08" db="EMBL/GenBank/DDBJ databases">
        <authorList>
            <person name="Mendez C."/>
            <person name="Richter M."/>
            <person name="Ferrer M."/>
            <person name="Sanchez J."/>
        </authorList>
    </citation>
    <scope>NUCLEOTIDE SEQUENCE</scope>
</reference>
<comment type="caution">
    <text evidence="2">The sequence shown here is derived from an EMBL/GenBank/DDBJ whole genome shotgun (WGS) entry which is preliminary data.</text>
</comment>
<dbReference type="CDD" id="cd03586">
    <property type="entry name" value="PolY_Pol_IV_kappa"/>
    <property type="match status" value="1"/>
</dbReference>
<dbReference type="InterPro" id="IPR001126">
    <property type="entry name" value="UmuC"/>
</dbReference>
<evidence type="ECO:0000259" key="1">
    <source>
        <dbReference type="PROSITE" id="PS50173"/>
    </source>
</evidence>
<dbReference type="EMBL" id="AUZY01008644">
    <property type="protein sequence ID" value="EQD45244.1"/>
    <property type="molecule type" value="Genomic_DNA"/>
</dbReference>
<dbReference type="GO" id="GO:0006281">
    <property type="term" value="P:DNA repair"/>
    <property type="evidence" value="ECO:0007669"/>
    <property type="project" value="InterPro"/>
</dbReference>
<dbReference type="InterPro" id="IPR043502">
    <property type="entry name" value="DNA/RNA_pol_sf"/>
</dbReference>
<gene>
    <name evidence="2" type="ORF">B1B_13140</name>
</gene>
<dbReference type="GO" id="GO:0009432">
    <property type="term" value="P:SOS response"/>
    <property type="evidence" value="ECO:0007669"/>
    <property type="project" value="TreeGrafter"/>
</dbReference>
<feature type="domain" description="UmuC" evidence="1">
    <location>
        <begin position="16"/>
        <end position="198"/>
    </location>
</feature>
<dbReference type="PANTHER" id="PTHR11076:SF33">
    <property type="entry name" value="DNA POLYMERASE KAPPA"/>
    <property type="match status" value="1"/>
</dbReference>
<dbReference type="InterPro" id="IPR043128">
    <property type="entry name" value="Rev_trsase/Diguanyl_cyclase"/>
</dbReference>
<dbReference type="Gene3D" id="1.10.150.20">
    <property type="entry name" value="5' to 3' exonuclease, C-terminal subdomain"/>
    <property type="match status" value="1"/>
</dbReference>
<evidence type="ECO:0000313" key="2">
    <source>
        <dbReference type="EMBL" id="EQD45244.1"/>
    </source>
</evidence>
<dbReference type="AlphaFoldDB" id="T1AX15"/>
<dbReference type="PROSITE" id="PS50173">
    <property type="entry name" value="UMUC"/>
    <property type="match status" value="1"/>
</dbReference>
<dbReference type="InterPro" id="IPR022880">
    <property type="entry name" value="DNApol_IV"/>
</dbReference>
<dbReference type="PANTHER" id="PTHR11076">
    <property type="entry name" value="DNA REPAIR POLYMERASE UMUC / TRANSFERASE FAMILY MEMBER"/>
    <property type="match status" value="1"/>
</dbReference>
<dbReference type="Pfam" id="PF00817">
    <property type="entry name" value="IMS"/>
    <property type="match status" value="1"/>
</dbReference>
<organism evidence="2">
    <name type="scientific">mine drainage metagenome</name>
    <dbReference type="NCBI Taxonomy" id="410659"/>
    <lineage>
        <taxon>unclassified sequences</taxon>
        <taxon>metagenomes</taxon>
        <taxon>ecological metagenomes</taxon>
    </lineage>
</organism>
<reference evidence="2" key="2">
    <citation type="journal article" date="2014" name="ISME J.">
        <title>Microbial stratification in low pH oxic and suboxic macroscopic growths along an acid mine drainage.</title>
        <authorList>
            <person name="Mendez-Garcia C."/>
            <person name="Mesa V."/>
            <person name="Sprenger R.R."/>
            <person name="Richter M."/>
            <person name="Diez M.S."/>
            <person name="Solano J."/>
            <person name="Bargiela R."/>
            <person name="Golyshina O.V."/>
            <person name="Manteca A."/>
            <person name="Ramos J.L."/>
            <person name="Gallego J.R."/>
            <person name="Llorente I."/>
            <person name="Martins Dos Santos V.A."/>
            <person name="Jensen O.N."/>
            <person name="Pelaez A.I."/>
            <person name="Sanchez J."/>
            <person name="Ferrer M."/>
        </authorList>
    </citation>
    <scope>NUCLEOTIDE SEQUENCE</scope>
</reference>
<dbReference type="GO" id="GO:0003887">
    <property type="term" value="F:DNA-directed DNA polymerase activity"/>
    <property type="evidence" value="ECO:0007669"/>
    <property type="project" value="InterPro"/>
</dbReference>
<dbReference type="SUPFAM" id="SSF56672">
    <property type="entry name" value="DNA/RNA polymerases"/>
    <property type="match status" value="1"/>
</dbReference>
<dbReference type="InterPro" id="IPR050116">
    <property type="entry name" value="DNA_polymerase-Y"/>
</dbReference>
<sequence length="231" mass="23870">AATLLPAPERGPPEWILYVDLDAYYVSCERRDRPELADRPVIVGPPPAAGPTRGVVLSASYDVRARGVRSAMPVAQAARLAPDAVWVAPDFAKYERVAEEFRACLGRVSPHVEPLSIDEAAVRIGPGSAERARAAAVEVQSMLRAELGLPSSIGVATARVVAKIASDRAKPGGLCVVPPEAAAGFLAPLAVRAIPGVGPKTEVRLVAAGWTTIGALAAAPEGALARVLGPA</sequence>
<dbReference type="GO" id="GO:0005829">
    <property type="term" value="C:cytosol"/>
    <property type="evidence" value="ECO:0007669"/>
    <property type="project" value="TreeGrafter"/>
</dbReference>
<feature type="non-terminal residue" evidence="2">
    <location>
        <position position="1"/>
    </location>
</feature>
<dbReference type="Gene3D" id="3.40.1170.60">
    <property type="match status" value="1"/>
</dbReference>
<dbReference type="GO" id="GO:0042276">
    <property type="term" value="P:error-prone translesion synthesis"/>
    <property type="evidence" value="ECO:0007669"/>
    <property type="project" value="TreeGrafter"/>
</dbReference>
<dbReference type="Gene3D" id="3.30.70.270">
    <property type="match status" value="1"/>
</dbReference>
<feature type="non-terminal residue" evidence="2">
    <location>
        <position position="231"/>
    </location>
</feature>